<dbReference type="Pfam" id="PF18911">
    <property type="entry name" value="PKD_4"/>
    <property type="match status" value="6"/>
</dbReference>
<name>A0A344LUW1_9FLAO</name>
<dbReference type="KEGG" id="ffl:HYN86_14295"/>
<evidence type="ECO:0000313" key="5">
    <source>
        <dbReference type="EMBL" id="AXB57703.1"/>
    </source>
</evidence>
<proteinExistence type="predicted"/>
<keyword evidence="2" id="KW-0732">Signal</keyword>
<dbReference type="Pfam" id="PF24346">
    <property type="entry name" value="DUF7507"/>
    <property type="match status" value="2"/>
</dbReference>
<evidence type="ECO:0000259" key="4">
    <source>
        <dbReference type="PROSITE" id="PS50835"/>
    </source>
</evidence>
<accession>A0A344LUW1</accession>
<dbReference type="CDD" id="cd00146">
    <property type="entry name" value="PKD"/>
    <property type="match status" value="5"/>
</dbReference>
<dbReference type="InterPro" id="IPR007110">
    <property type="entry name" value="Ig-like_dom"/>
</dbReference>
<feature type="domain" description="Ig-like" evidence="4">
    <location>
        <begin position="3445"/>
        <end position="3508"/>
    </location>
</feature>
<dbReference type="RefSeq" id="WP_113678647.1">
    <property type="nucleotide sequence ID" value="NZ_CP030261.1"/>
</dbReference>
<dbReference type="PROSITE" id="PS50835">
    <property type="entry name" value="IG_LIKE"/>
    <property type="match status" value="1"/>
</dbReference>
<dbReference type="InterPro" id="IPR055354">
    <property type="entry name" value="DUF7507"/>
</dbReference>
<dbReference type="OrthoDB" id="599464at2"/>
<evidence type="ECO:0008006" key="7">
    <source>
        <dbReference type="Google" id="ProtNLM"/>
    </source>
</evidence>
<dbReference type="Proteomes" id="UP000251561">
    <property type="component" value="Chromosome"/>
</dbReference>
<dbReference type="SUPFAM" id="SSF49299">
    <property type="entry name" value="PKD domain"/>
    <property type="match status" value="6"/>
</dbReference>
<feature type="domain" description="PKD" evidence="3">
    <location>
        <begin position="2638"/>
        <end position="2690"/>
    </location>
</feature>
<feature type="domain" description="PKD" evidence="3">
    <location>
        <begin position="1494"/>
        <end position="1546"/>
    </location>
</feature>
<dbReference type="Gene3D" id="2.60.40.10">
    <property type="entry name" value="Immunoglobulins"/>
    <property type="match status" value="7"/>
</dbReference>
<dbReference type="EMBL" id="CP030261">
    <property type="protein sequence ID" value="AXB57703.1"/>
    <property type="molecule type" value="Genomic_DNA"/>
</dbReference>
<feature type="domain" description="PKD" evidence="3">
    <location>
        <begin position="3135"/>
        <end position="3187"/>
    </location>
</feature>
<evidence type="ECO:0000259" key="3">
    <source>
        <dbReference type="PROSITE" id="PS50093"/>
    </source>
</evidence>
<protein>
    <recommendedName>
        <fullName evidence="7">Gliding motility-associated C-terminal domain-containing protein</fullName>
    </recommendedName>
</protein>
<dbReference type="Pfam" id="PF13585">
    <property type="entry name" value="CHU_C"/>
    <property type="match status" value="1"/>
</dbReference>
<dbReference type="PANTHER" id="PTHR36842">
    <property type="entry name" value="PROTEIN TOLB HOMOLOG"/>
    <property type="match status" value="1"/>
</dbReference>
<gene>
    <name evidence="5" type="ORF">HYN86_14295</name>
</gene>
<dbReference type="InterPro" id="IPR036179">
    <property type="entry name" value="Ig-like_dom_sf"/>
</dbReference>
<dbReference type="InterPro" id="IPR026341">
    <property type="entry name" value="T9SS_type_B"/>
</dbReference>
<dbReference type="PROSITE" id="PS50093">
    <property type="entry name" value="PKD"/>
    <property type="match status" value="6"/>
</dbReference>
<dbReference type="Pfam" id="PF19081">
    <property type="entry name" value="Ig_7"/>
    <property type="match status" value="5"/>
</dbReference>
<dbReference type="SMART" id="SM00089">
    <property type="entry name" value="PKD"/>
    <property type="match status" value="6"/>
</dbReference>
<feature type="signal peptide" evidence="2">
    <location>
        <begin position="1"/>
        <end position="21"/>
    </location>
</feature>
<dbReference type="NCBIfam" id="TIGR04131">
    <property type="entry name" value="Bac_Flav_CTERM"/>
    <property type="match status" value="1"/>
</dbReference>
<feature type="domain" description="PKD" evidence="3">
    <location>
        <begin position="2518"/>
        <end position="2596"/>
    </location>
</feature>
<sequence>MKSKFTLTLILIFFLSIFSSAQTVSGTPGTTGCLGGGTITASNNAGWTSPQYQLLKNNVVIAPIPNDPAQFTTNPLFEALSTGTYTLKGRNTSTGTIFTSANIAVSDGYTPMSIATPTKVASCSGGSAVLTTTVTGGKLPITYKIALQSSPGSIIQDSGAVSASNFAFNAQPAGSYIVSATDACGQTVTGSTAVTNPTVTVNDFKLGIGYAYPKHQTSACSSPIIIMVEAGFQYISNSTVISAADAALFSWKIKFQGQLYGIGTDGNATVGADGISPQTISFKMPLAATREDIYADINNMRVVLMDQCGNTKEFPIRHVYNGGTITTSNCGGTGLLSVRANLLTCLPMDMVFTNTADPSDVITQTLSSIPATLSGFTAGATYNFTYIDAAGNTTGNFLGNPSSQINIPAEPSFTPSQFLSAVQPNLNVLGYGLLILSNTPYQIGDVLTYTVTASNNPLVPLGTTGSVTLNSTGNATLPRVNPTDPAGYWPKGNYTLSITGPCGTKSMNAVVQGYVATLSAGTMTPVCGGFNYTMKGNFDVASAYQVIIVSGPSNVGQVRDLASTTASLPFNGLNYGTYVFGLRIKGGNTNVLTETITYDASNTVKVDRSSTGGFVCSDGAADGILTITATSISPVPNNALSYALSKDGGTTYGVFQSSNQFTALSKGTYYFKVQDGCGNVVTQSAQIGVASAPTASANGLNNPKLCKLNSGTIQLDVDISGAASYLWTGPGINSGNQNLKSPAVSYTDLSAGVNNYTCAVTVGAPCNTTNTAGLVITLNPLPTLVINNPAAVCSPSTVNLTDAAVTAGSTAGVTFTYFTDAAGTAALANSVAVAASGTYYIKATTAAGCSAIQPVTVTVNPVPTVVTAAPPKVCSGTPVDLTAPSVTAGSTAGLTYTYFTDAAGTSVLDTPSAVTAGGTYYIKGTTASGCSAIKAVLVSFNPSPTVVTAAPPAVCSGTSVNLTAPSVTAGSTANLTFTYFTDAAATAVLASPSAVTASGTYYIKGTTAAGCSAIQGVAVTINPTPTLVTNAPAAVCSGTSVDLTAPAVTAGSTPNLTFAYFTDAAGTIALGAPGAVTAGGTYYIKGTTAAGCSAIKAVTVSVNPIPVLAITDPDPVCAGTAVDLTLPAVTAGSSANLTFTYFTDAAGANALANPAAVTIPGTYYIKGTDTVTGCDSAIKAVAVSNLAPADTSLTYPGGPFCGSGTVLPDLIVTWSAPPDPVLRRHRLTGSNLLGASHAFTFTSTAGLVINPNSGEIDLAVSTPGTYTVNVVASYSFAPCPSSAAATITINPLPTVAITNPAPVCSPGAVDLTSAAVTSGSTPSLTYSYFSDAAGTQPLADATAITAGGTYYIRGTDPATGCSSISPVAVEVNLQPDASFTYDAINNINDEYTFTPISTAADVTYSWDFGDGGTSSAAVPTHQYDLLGTYTITLTAANLNGCTDVTAQTISISKNPNVTADISVFPANECLIGNAFEFTSASIIASGYSLTGLIWDFGDGAPVSTALNPIHNYAAAGTYVVNLQATVSNGVNTFTDNATSSVLVIATPAVTITNPAAVCSGSPIDLTAPAITSGSTSNLTFAYFTDATGTVALANPDAVTAGGTYYIQGTTPEGCFAISPVQVTINPLPVVTVNNPPAVCEGTTVDITAAAVTSGSTANLAYSYFIDQDGTQTLDGADAITTSGIYYIKGTTPEGCSSISPVKVTVTPTPFVVVNNPSAACAGTAVDLTAPDITAGSTAGLSFAYFSDAAATQPLANANAVTSSGTYYIRGTTPGGCSAITPVLVTINPAPSLVIDNPPAVCSGTVDLTALSVTAGSTANLTFTYFTDSAGTIVLDDADAVMASGIYYIKATTSEGCSAIEPVTVTIDPTPTVTTTPPPAVCSGVSVDLTAAAVTAGSTSNLTFAYFTDAAGTAAFANADAVTAGGTYYIKGTTPEGCSAISPVQVTINPIPVVSVTDPAPVCEGTIVNITAAEVTAGSTPNLNFTYFTDAAGTVVLDSAEGVTTSGIYYIKGTTPEGCSSIQPVTVTVYPTPIVVTSDPSAVCSGTTVDLTAPSITAGSTANMTFTYFTDAEAATVLANPEAVAEGGTYYIKGTTLEGCSAMQYVVVTINPIPAVNITNPPAVCSGISVDLTEPTVTTGSASNLTFTYFIDAAGSILLSNPASVTTGGTYYIKGTTPEGCYAISPVHITVNPIPTVAVTNPPAVCSGTSVDLTAASVTAGSTSGLAFAYFTDSAATTLLSNPSSVTAGGTYYIKGTTPQGCSVIQNVAVTVNPTPVVAVTNPAAVCSGRSVDLTSAAVTAGSTSGLAFKYFTDPAATTVLSNPSLVTAGGTYYIEGTTAEGCSDTKPVQVTINPAPVLAITSPAAVCSGTSVDLTVPAITSGSTANLVYSYFSDAAGTQPLANANAITAAGTYYIKGTTAEGCSDAKPVQVTINPAPIVSITSPAAVCSGTSVDLTLPAITSGSTANLTYSYFSDAAGTQPLANADAITASDTYYIQGTDPATGCSSISSVNVVVNPQPDASFTYDAINNANDQYVFTPISAVAGLSYSWDFGDGGTSSAAIPTHQYDVEGSYTVALTVTNGYGCTAAASEAISITKNPNVAADISVYPANECLVGNAFEFTSASTIAAGYSLTGLIWDFGDGTTASTDLAPTHSYAAAGTYVVSLQATVSNGVNTFSDNATSSVIVTPTPAVVITSPAAVCSGTTVDLTAAAVTAGSKANLNFAYFTDAAGTIALANADAVTTGGTYYIKGTTAAGCSDTKPVQVTIDPAPVVAVTNPAAVCSGTSVNLTLPAVTSGSTANLVYSYFSDAAGTQPLANANAITAPGTYYIKGTTAEGCSDTKPVQVTINPAPVLAITNPAAVCSGTSVDLTVPAITSGSTANLVYSYFSDAAGTQPLANANAITAAGTYYIKGTTAEGCSDAKPVQVTINPAPIVSITSPAAVCSGTSVDLTLPAITSGSTANLVYSYFSDAAGTQPLANADAITASDTYYIQGTDPATGCSSISSVNVVVNPQPDASFTYDAINNANDQYVFTPISAVAGLSYSWDFGDGGTSSAAIPTHQYDVAGSYTVALTVTNGYGCTAAASEAISITKNPNVAADISVYPANECLVGNAFEFTSASTIAAGYSLTGLIWDFGDGTTASTDLAPTHSYAAAGTYVVSLQATVSNGVNTFSDNATSSVIVTPTPAVVITSPAAVCSGTTVDLTAAAVTAGSTANLSFAYFTDAAGTIALANADAVTTGGTYYIKGTTAAGCSDTKPVQVTIDPAPVVAVTNPAAVCSGTSVNLTLPAVTSGSTADLTYSYFSDAAGTQPLANANAITAAGTYYIKGTTAEGCWDTKPVQVNINPAPVLAITSPAAVCSGTSVDLTLPAVTTGSTAGLAFSYFTDAAAATVLANANAVTSSGIYYIKGTTAEGCSAVKAVVVTINALPKDPIISLSGQASICAGNSATISAAGTGIFQWYKDGSAITGAVSSSYVIAEASASDAGTYSAVVSNGICTSMQSNLITLNVDNCPAVFTLVKTVLDSDRDGKAQANEELTYRLTVKNTGSAKIDAVTIRDAVPANTTYVSGGTLTDGIVIFTATNLGVGMIQSFSFKVKTASDLKGITTIANLATASANGGPEVPSKPEDPNNPGNPDPSCTNPAGCSTDLPTDNIAGISLAKHGTYVDGNGDGKIDIGDRIEYSFTVINIGSTILTNIIILDDNAAVAGGPLSSLAPGAADTSAFTAVHMVTQADLDRAVVYNLAKAIGKDPKGNDVTAISTDPLPCTACPADPLCPTCTITPLAAESGIAVIKKAVVIDENSNGFAEEGETIRYNFEVKNTGNTTLTNVLITDNLPAIVLSGSPITLAPQEINATNFSAVYVITRADIDAGSVTNQALAEGTSPSGAKVNALSDDENFLGDNPTVVDVVNCVIEVFNAVSPNGDGINDEFHIQGLECYPNNSVEIYNRWGVKVFETSGYGSNRNIFQGYSDGRTTISRGDRLPDGTYFYTLKYQNETSNRTQEKSGYLYIKN</sequence>
<evidence type="ECO:0000256" key="2">
    <source>
        <dbReference type="SAM" id="SignalP"/>
    </source>
</evidence>
<dbReference type="InterPro" id="IPR013783">
    <property type="entry name" value="Ig-like_fold"/>
</dbReference>
<dbReference type="InterPro" id="IPR044023">
    <property type="entry name" value="Ig_7"/>
</dbReference>
<dbReference type="InterPro" id="IPR022409">
    <property type="entry name" value="PKD/Chitinase_dom"/>
</dbReference>
<feature type="region of interest" description="Disordered" evidence="1">
    <location>
        <begin position="3617"/>
        <end position="3647"/>
    </location>
</feature>
<feature type="chain" id="PRO_5016947156" description="Gliding motility-associated C-terminal domain-containing protein" evidence="2">
    <location>
        <begin position="22"/>
        <end position="4014"/>
    </location>
</feature>
<dbReference type="PANTHER" id="PTHR36842:SF1">
    <property type="entry name" value="PROTEIN TOLB"/>
    <property type="match status" value="1"/>
</dbReference>
<dbReference type="Pfam" id="PF01345">
    <property type="entry name" value="DUF11"/>
    <property type="match status" value="1"/>
</dbReference>
<evidence type="ECO:0000313" key="6">
    <source>
        <dbReference type="Proteomes" id="UP000251561"/>
    </source>
</evidence>
<dbReference type="PROSITE" id="PS51257">
    <property type="entry name" value="PROKAR_LIPOPROTEIN"/>
    <property type="match status" value="1"/>
</dbReference>
<keyword evidence="6" id="KW-1185">Reference proteome</keyword>
<dbReference type="SUPFAM" id="SSF48726">
    <property type="entry name" value="Immunoglobulin"/>
    <property type="match status" value="1"/>
</dbReference>
<dbReference type="InterPro" id="IPR001434">
    <property type="entry name" value="OmcB-like_DUF11"/>
</dbReference>
<dbReference type="InterPro" id="IPR035986">
    <property type="entry name" value="PKD_dom_sf"/>
</dbReference>
<feature type="domain" description="PKD" evidence="3">
    <location>
        <begin position="1374"/>
        <end position="1440"/>
    </location>
</feature>
<reference evidence="5 6" key="1">
    <citation type="submission" date="2018-06" db="EMBL/GenBank/DDBJ databases">
        <title>Genome sequencing of Flavobacterium.</title>
        <authorList>
            <person name="Baek M.-G."/>
            <person name="Yi H."/>
        </authorList>
    </citation>
    <scope>NUCLEOTIDE SEQUENCE [LARGE SCALE GENOMIC DNA]</scope>
    <source>
        <strain evidence="5 6">HYN0086</strain>
    </source>
</reference>
<dbReference type="NCBIfam" id="TIGR01451">
    <property type="entry name" value="B_ant_repeat"/>
    <property type="match status" value="2"/>
</dbReference>
<evidence type="ECO:0000256" key="1">
    <source>
        <dbReference type="SAM" id="MobiDB-lite"/>
    </source>
</evidence>
<dbReference type="InterPro" id="IPR000601">
    <property type="entry name" value="PKD_dom"/>
</dbReference>
<dbReference type="InterPro" id="IPR047589">
    <property type="entry name" value="DUF11_rpt"/>
</dbReference>
<organism evidence="5 6">
    <name type="scientific">Flavobacterium fluviale</name>
    <dbReference type="NCBI Taxonomy" id="2249356"/>
    <lineage>
        <taxon>Bacteria</taxon>
        <taxon>Pseudomonadati</taxon>
        <taxon>Bacteroidota</taxon>
        <taxon>Flavobacteriia</taxon>
        <taxon>Flavobacteriales</taxon>
        <taxon>Flavobacteriaceae</taxon>
        <taxon>Flavobacterium</taxon>
    </lineage>
</organism>
<feature type="domain" description="PKD" evidence="3">
    <location>
        <begin position="3015"/>
        <end position="3093"/>
    </location>
</feature>